<sequence length="122" mass="14196">MQARLKYLVLWIILCFVAIVGLFLKNVYQHEDNNNLLVKVHKSQELLKNISESIRSAYGLPTIYTITSQQTSEEIKDILIQQRNDATREVNNLKRLMGQIQCQVRYGSHFWPSFLKPDSDSV</sequence>
<organism evidence="3 4">
    <name type="scientific">Sinanodonta woodiana</name>
    <name type="common">Chinese pond mussel</name>
    <name type="synonym">Anodonta woodiana</name>
    <dbReference type="NCBI Taxonomy" id="1069815"/>
    <lineage>
        <taxon>Eukaryota</taxon>
        <taxon>Metazoa</taxon>
        <taxon>Spiralia</taxon>
        <taxon>Lophotrochozoa</taxon>
        <taxon>Mollusca</taxon>
        <taxon>Bivalvia</taxon>
        <taxon>Autobranchia</taxon>
        <taxon>Heteroconchia</taxon>
        <taxon>Palaeoheterodonta</taxon>
        <taxon>Unionida</taxon>
        <taxon>Unionoidea</taxon>
        <taxon>Unionidae</taxon>
        <taxon>Unioninae</taxon>
        <taxon>Sinanodonta</taxon>
    </lineage>
</organism>
<feature type="coiled-coil region" evidence="1">
    <location>
        <begin position="76"/>
        <end position="103"/>
    </location>
</feature>
<proteinExistence type="predicted"/>
<dbReference type="AlphaFoldDB" id="A0ABD3VM47"/>
<evidence type="ECO:0000256" key="2">
    <source>
        <dbReference type="SAM" id="Phobius"/>
    </source>
</evidence>
<dbReference type="Proteomes" id="UP001634394">
    <property type="component" value="Unassembled WGS sequence"/>
</dbReference>
<keyword evidence="4" id="KW-1185">Reference proteome</keyword>
<protein>
    <submittedName>
        <fullName evidence="3">Uncharacterized protein</fullName>
    </submittedName>
</protein>
<feature type="transmembrane region" description="Helical" evidence="2">
    <location>
        <begin position="7"/>
        <end position="24"/>
    </location>
</feature>
<keyword evidence="2" id="KW-1133">Transmembrane helix</keyword>
<keyword evidence="1" id="KW-0175">Coiled coil</keyword>
<gene>
    <name evidence="3" type="ORF">ACJMK2_008434</name>
</gene>
<comment type="caution">
    <text evidence="3">The sequence shown here is derived from an EMBL/GenBank/DDBJ whole genome shotgun (WGS) entry which is preliminary data.</text>
</comment>
<evidence type="ECO:0000313" key="4">
    <source>
        <dbReference type="Proteomes" id="UP001634394"/>
    </source>
</evidence>
<evidence type="ECO:0000313" key="3">
    <source>
        <dbReference type="EMBL" id="KAL3862470.1"/>
    </source>
</evidence>
<reference evidence="3 4" key="1">
    <citation type="submission" date="2024-11" db="EMBL/GenBank/DDBJ databases">
        <title>Chromosome-level genome assembly of the freshwater bivalve Anodonta woodiana.</title>
        <authorList>
            <person name="Chen X."/>
        </authorList>
    </citation>
    <scope>NUCLEOTIDE SEQUENCE [LARGE SCALE GENOMIC DNA]</scope>
    <source>
        <strain evidence="3">MN2024</strain>
        <tissue evidence="3">Gills</tissue>
    </source>
</reference>
<keyword evidence="2" id="KW-0812">Transmembrane</keyword>
<name>A0ABD3VM47_SINWO</name>
<evidence type="ECO:0000256" key="1">
    <source>
        <dbReference type="SAM" id="Coils"/>
    </source>
</evidence>
<dbReference type="EMBL" id="JBJQND010000011">
    <property type="protein sequence ID" value="KAL3862470.1"/>
    <property type="molecule type" value="Genomic_DNA"/>
</dbReference>
<accession>A0ABD3VM47</accession>
<keyword evidence="2" id="KW-0472">Membrane</keyword>